<gene>
    <name evidence="12" type="primary">gspK</name>
    <name evidence="12" type="ORF">K8I29_00180</name>
</gene>
<evidence type="ECO:0000259" key="10">
    <source>
        <dbReference type="Pfam" id="PF03934"/>
    </source>
</evidence>
<feature type="domain" description="T2SS protein K first SAM-like" evidence="11">
    <location>
        <begin position="108"/>
        <end position="198"/>
    </location>
</feature>
<evidence type="ECO:0000259" key="11">
    <source>
        <dbReference type="Pfam" id="PF21687"/>
    </source>
</evidence>
<keyword evidence="6" id="KW-0812">Transmembrane</keyword>
<evidence type="ECO:0000256" key="4">
    <source>
        <dbReference type="ARBA" id="ARBA00022475"/>
    </source>
</evidence>
<dbReference type="NCBIfam" id="NF037980">
    <property type="entry name" value="T2SS_GspK"/>
    <property type="match status" value="1"/>
</dbReference>
<dbReference type="GO" id="GO:0009306">
    <property type="term" value="P:protein secretion"/>
    <property type="evidence" value="ECO:0007669"/>
    <property type="project" value="InterPro"/>
</dbReference>
<evidence type="ECO:0000313" key="13">
    <source>
        <dbReference type="Proteomes" id="UP000705867"/>
    </source>
</evidence>
<evidence type="ECO:0000256" key="2">
    <source>
        <dbReference type="ARBA" id="ARBA00007246"/>
    </source>
</evidence>
<evidence type="ECO:0000256" key="5">
    <source>
        <dbReference type="ARBA" id="ARBA00022519"/>
    </source>
</evidence>
<comment type="caution">
    <text evidence="12">The sequence shown here is derived from an EMBL/GenBank/DDBJ whole genome shotgun (WGS) entry which is preliminary data.</text>
</comment>
<evidence type="ECO:0000313" key="12">
    <source>
        <dbReference type="EMBL" id="MBZ0154615.1"/>
    </source>
</evidence>
<dbReference type="InterPro" id="IPR010994">
    <property type="entry name" value="RuvA_2-like"/>
</dbReference>
<evidence type="ECO:0000256" key="9">
    <source>
        <dbReference type="ARBA" id="ARBA00023136"/>
    </source>
</evidence>
<evidence type="ECO:0000256" key="6">
    <source>
        <dbReference type="ARBA" id="ARBA00022692"/>
    </source>
</evidence>
<dbReference type="GO" id="GO:0005886">
    <property type="term" value="C:plasma membrane"/>
    <property type="evidence" value="ECO:0007669"/>
    <property type="project" value="UniProtKB-SubCell"/>
</dbReference>
<evidence type="ECO:0000256" key="8">
    <source>
        <dbReference type="ARBA" id="ARBA00022989"/>
    </source>
</evidence>
<comment type="subcellular location">
    <subcellularLocation>
        <location evidence="1">Cell inner membrane</location>
    </subcellularLocation>
</comment>
<dbReference type="InterPro" id="IPR005628">
    <property type="entry name" value="GspK"/>
</dbReference>
<accession>A0A953J9F6</accession>
<dbReference type="InterPro" id="IPR049031">
    <property type="entry name" value="T2SSK_SAM-like_1st"/>
</dbReference>
<dbReference type="Pfam" id="PF21687">
    <property type="entry name" value="T2SSK_1st"/>
    <property type="match status" value="1"/>
</dbReference>
<reference evidence="12" key="1">
    <citation type="journal article" date="2021" name="bioRxiv">
        <title>Unraveling nitrogen, sulfur and carbon metabolic pathways and microbial community transcriptional responses to substrate deprivation and toxicity stresses in a bioreactor mimicking anoxic brackish coastal sediment conditions.</title>
        <authorList>
            <person name="Martins P.D."/>
            <person name="Echeveste M.J."/>
            <person name="Arshad A."/>
            <person name="Kurth J."/>
            <person name="Ouboter H."/>
            <person name="Jetten M.S.M."/>
            <person name="Welte C.U."/>
        </authorList>
    </citation>
    <scope>NUCLEOTIDE SEQUENCE</scope>
    <source>
        <strain evidence="12">MAG_39</strain>
    </source>
</reference>
<dbReference type="SUPFAM" id="SSF158544">
    <property type="entry name" value="GspK insert domain-like"/>
    <property type="match status" value="1"/>
</dbReference>
<evidence type="ECO:0000256" key="7">
    <source>
        <dbReference type="ARBA" id="ARBA00022927"/>
    </source>
</evidence>
<keyword evidence="5" id="KW-0997">Cell inner membrane</keyword>
<comment type="similarity">
    <text evidence="2">Belongs to the GSP K family.</text>
</comment>
<reference evidence="12" key="2">
    <citation type="submission" date="2021-08" db="EMBL/GenBank/DDBJ databases">
        <authorList>
            <person name="Dalcin Martins P."/>
        </authorList>
    </citation>
    <scope>NUCLEOTIDE SEQUENCE</scope>
    <source>
        <strain evidence="12">MAG_39</strain>
    </source>
</reference>
<keyword evidence="7" id="KW-0653">Protein transport</keyword>
<name>A0A953J9F6_9BACT</name>
<dbReference type="Gene3D" id="1.10.40.60">
    <property type="entry name" value="EpsJ-like"/>
    <property type="match status" value="1"/>
</dbReference>
<dbReference type="InterPro" id="IPR049179">
    <property type="entry name" value="T2SSK_SAM-like_2nd"/>
</dbReference>
<dbReference type="Proteomes" id="UP000705867">
    <property type="component" value="Unassembled WGS sequence"/>
</dbReference>
<dbReference type="PIRSF" id="PIRSF002786">
    <property type="entry name" value="XcpX"/>
    <property type="match status" value="1"/>
</dbReference>
<proteinExistence type="inferred from homology"/>
<dbReference type="EMBL" id="JAIOIV010000003">
    <property type="protein sequence ID" value="MBZ0154615.1"/>
    <property type="molecule type" value="Genomic_DNA"/>
</dbReference>
<dbReference type="AlphaFoldDB" id="A0A953J9F6"/>
<evidence type="ECO:0000256" key="1">
    <source>
        <dbReference type="ARBA" id="ARBA00004533"/>
    </source>
</evidence>
<organism evidence="12 13">
    <name type="scientific">Candidatus Nitrobium versatile</name>
    <dbReference type="NCBI Taxonomy" id="2884831"/>
    <lineage>
        <taxon>Bacteria</taxon>
        <taxon>Pseudomonadati</taxon>
        <taxon>Nitrospirota</taxon>
        <taxon>Nitrospiria</taxon>
        <taxon>Nitrospirales</taxon>
        <taxon>Nitrospiraceae</taxon>
        <taxon>Candidatus Nitrobium</taxon>
    </lineage>
</organism>
<keyword evidence="4" id="KW-1003">Cell membrane</keyword>
<dbReference type="SUPFAM" id="SSF47781">
    <property type="entry name" value="RuvA domain 2-like"/>
    <property type="match status" value="1"/>
</dbReference>
<dbReference type="InterPro" id="IPR038072">
    <property type="entry name" value="GspK_central_sf"/>
</dbReference>
<dbReference type="PANTHER" id="PTHR38831:SF2">
    <property type="entry name" value="TYPE II SECRETION SYSTEM PROTEIN K"/>
    <property type="match status" value="1"/>
</dbReference>
<protein>
    <submittedName>
        <fullName evidence="12">Type II secretion system minor pseudopilin GspK</fullName>
    </submittedName>
</protein>
<evidence type="ECO:0000256" key="3">
    <source>
        <dbReference type="ARBA" id="ARBA00022448"/>
    </source>
</evidence>
<keyword evidence="9" id="KW-0472">Membrane</keyword>
<feature type="domain" description="T2SS protein K second SAM-like" evidence="10">
    <location>
        <begin position="203"/>
        <end position="262"/>
    </location>
</feature>
<keyword evidence="8" id="KW-1133">Transmembrane helix</keyword>
<dbReference type="Pfam" id="PF03934">
    <property type="entry name" value="T2SSK"/>
    <property type="match status" value="1"/>
</dbReference>
<keyword evidence="3" id="KW-0813">Transport</keyword>
<sequence length="301" mass="33130">MRNRLFSPLSDMHGMALVLTLLVVAVLTAMVVEFSYGVYISTSSLHNWQTAQRLSLLGKSVINLAAEMISDTNNRLSYTYPGVLEFPATEPVRGFNGSAVIRIEDENAKFNLNTLMYSNGLLNENAYQSLVRLLEALEIDPAIADGLADWIDPDTEPRRRDSEGKAKNGFLDSVDELLLVPGIDRKSYEALLPYVTIYGNGLININGAAVPVLMSLSESIDREMAGRIVQYRGHTPFEKTENIMKVAGFETVGTSLMGRITVKGSAFSVLSTAASGGIRNIIQCVLEMSGNRPVVKYWKER</sequence>
<dbReference type="PANTHER" id="PTHR38831">
    <property type="entry name" value="TYPE II SECRETION SYSTEM PROTEIN K"/>
    <property type="match status" value="1"/>
</dbReference>